<keyword evidence="3" id="KW-1185">Reference proteome</keyword>
<sequence>MRLLSFFFLLSLPLFVSCQQVASFNQQTHHVPKPVFNVPQLLTKTIEQVASLLPIARQEEIPLPTVVLQNGHTMRERCFRQDTLQLFVTYSEQTRQVFHVFLTSEHQRIGDYLRLLQLGTLEKTSNRITLEPQALEGRLLAFKGVFVRTKR</sequence>
<dbReference type="Proteomes" id="UP000831113">
    <property type="component" value="Plasmid unnamed2"/>
</dbReference>
<keyword evidence="1" id="KW-0732">Signal</keyword>
<dbReference type="RefSeq" id="WP_243803215.1">
    <property type="nucleotide sequence ID" value="NZ_CP094671.1"/>
</dbReference>
<evidence type="ECO:0000256" key="1">
    <source>
        <dbReference type="SAM" id="SignalP"/>
    </source>
</evidence>
<accession>A0ABY4D754</accession>
<dbReference type="EMBL" id="CP094671">
    <property type="protein sequence ID" value="UOG77430.1"/>
    <property type="molecule type" value="Genomic_DNA"/>
</dbReference>
<feature type="signal peptide" evidence="1">
    <location>
        <begin position="1"/>
        <end position="22"/>
    </location>
</feature>
<feature type="chain" id="PRO_5047075719" description="Lipoprotein" evidence="1">
    <location>
        <begin position="23"/>
        <end position="151"/>
    </location>
</feature>
<keyword evidence="2" id="KW-0614">Plasmid</keyword>
<evidence type="ECO:0000313" key="2">
    <source>
        <dbReference type="EMBL" id="UOG77430.1"/>
    </source>
</evidence>
<organism evidence="2 3">
    <name type="scientific">Hymenobacter tibetensis</name>
    <dbReference type="NCBI Taxonomy" id="497967"/>
    <lineage>
        <taxon>Bacteria</taxon>
        <taxon>Pseudomonadati</taxon>
        <taxon>Bacteroidota</taxon>
        <taxon>Cytophagia</taxon>
        <taxon>Cytophagales</taxon>
        <taxon>Hymenobacteraceae</taxon>
        <taxon>Hymenobacter</taxon>
    </lineage>
</organism>
<reference evidence="2 3" key="1">
    <citation type="submission" date="2022-03" db="EMBL/GenBank/DDBJ databases">
        <title>Hymenobactersp. isolated from the air.</title>
        <authorList>
            <person name="Won M."/>
            <person name="Kwon S.-W."/>
        </authorList>
    </citation>
    <scope>NUCLEOTIDE SEQUENCE [LARGE SCALE GENOMIC DNA]</scope>
    <source>
        <strain evidence="2 3">KACC 21982</strain>
        <plasmid evidence="2 3">unnamed2</plasmid>
    </source>
</reference>
<geneLocation type="plasmid" evidence="2 3">
    <name>unnamed2</name>
</geneLocation>
<evidence type="ECO:0008006" key="4">
    <source>
        <dbReference type="Google" id="ProtNLM"/>
    </source>
</evidence>
<evidence type="ECO:0000313" key="3">
    <source>
        <dbReference type="Proteomes" id="UP000831113"/>
    </source>
</evidence>
<gene>
    <name evidence="2" type="ORF">MTX78_23630</name>
</gene>
<protein>
    <recommendedName>
        <fullName evidence="4">Lipoprotein</fullName>
    </recommendedName>
</protein>
<dbReference type="PROSITE" id="PS51257">
    <property type="entry name" value="PROKAR_LIPOPROTEIN"/>
    <property type="match status" value="1"/>
</dbReference>
<name>A0ABY4D754_9BACT</name>
<proteinExistence type="predicted"/>